<dbReference type="AlphaFoldDB" id="A0A2W5UYB0"/>
<evidence type="ECO:0000313" key="3">
    <source>
        <dbReference type="Proteomes" id="UP000249393"/>
    </source>
</evidence>
<dbReference type="RefSeq" id="WP_304280139.1">
    <property type="nucleotide sequence ID" value="NZ_QFQZ01000056.1"/>
</dbReference>
<accession>A0A2W5UYB0</accession>
<dbReference type="Proteomes" id="UP000249393">
    <property type="component" value="Unassembled WGS sequence"/>
</dbReference>
<keyword evidence="1" id="KW-0812">Transmembrane</keyword>
<sequence>MDIDPDRLRAIVGALGGVAVYGLVQIGALSVAERATLRDLTIRLACAAGSAVIIAGFIVKAALPVIPWAAVREPYLFGFAVGAFSWELLPLVFSVVKRRAAERAEKL</sequence>
<evidence type="ECO:0000313" key="2">
    <source>
        <dbReference type="EMBL" id="PZR32640.1"/>
    </source>
</evidence>
<dbReference type="EMBL" id="QFQZ01000056">
    <property type="protein sequence ID" value="PZR32640.1"/>
    <property type="molecule type" value="Genomic_DNA"/>
</dbReference>
<feature type="transmembrane region" description="Helical" evidence="1">
    <location>
        <begin position="44"/>
        <end position="63"/>
    </location>
</feature>
<protein>
    <submittedName>
        <fullName evidence="2">Uncharacterized protein</fullName>
    </submittedName>
</protein>
<name>A0A2W5UYB0_9CAUL</name>
<evidence type="ECO:0000256" key="1">
    <source>
        <dbReference type="SAM" id="Phobius"/>
    </source>
</evidence>
<comment type="caution">
    <text evidence="2">The sequence shown here is derived from an EMBL/GenBank/DDBJ whole genome shotgun (WGS) entry which is preliminary data.</text>
</comment>
<feature type="transmembrane region" description="Helical" evidence="1">
    <location>
        <begin position="12"/>
        <end position="32"/>
    </location>
</feature>
<reference evidence="2 3" key="1">
    <citation type="submission" date="2017-08" db="EMBL/GenBank/DDBJ databases">
        <title>Infants hospitalized years apart are colonized by the same room-sourced microbial strains.</title>
        <authorList>
            <person name="Brooks B."/>
            <person name="Olm M.R."/>
            <person name="Firek B.A."/>
            <person name="Baker R."/>
            <person name="Thomas B.C."/>
            <person name="Morowitz M.J."/>
            <person name="Banfield J.F."/>
        </authorList>
    </citation>
    <scope>NUCLEOTIDE SEQUENCE [LARGE SCALE GENOMIC DNA]</scope>
    <source>
        <strain evidence="2">S2_003_000_R2_4</strain>
    </source>
</reference>
<feature type="transmembrane region" description="Helical" evidence="1">
    <location>
        <begin position="75"/>
        <end position="96"/>
    </location>
</feature>
<keyword evidence="1" id="KW-0472">Membrane</keyword>
<proteinExistence type="predicted"/>
<keyword evidence="1" id="KW-1133">Transmembrane helix</keyword>
<gene>
    <name evidence="2" type="ORF">DI526_15995</name>
</gene>
<organism evidence="2 3">
    <name type="scientific">Caulobacter segnis</name>
    <dbReference type="NCBI Taxonomy" id="88688"/>
    <lineage>
        <taxon>Bacteria</taxon>
        <taxon>Pseudomonadati</taxon>
        <taxon>Pseudomonadota</taxon>
        <taxon>Alphaproteobacteria</taxon>
        <taxon>Caulobacterales</taxon>
        <taxon>Caulobacteraceae</taxon>
        <taxon>Caulobacter</taxon>
    </lineage>
</organism>